<keyword evidence="2" id="KW-0812">Transmembrane</keyword>
<keyword evidence="2" id="KW-0472">Membrane</keyword>
<accession>A0ABU2CXC1</accession>
<feature type="region of interest" description="Disordered" evidence="1">
    <location>
        <begin position="1"/>
        <end position="20"/>
    </location>
</feature>
<comment type="caution">
    <text evidence="3">The sequence shown here is derived from an EMBL/GenBank/DDBJ whole genome shotgun (WGS) entry which is preliminary data.</text>
</comment>
<organism evidence="3 4">
    <name type="scientific">Methanosarcina baikalica</name>
    <dbReference type="NCBI Taxonomy" id="3073890"/>
    <lineage>
        <taxon>Archaea</taxon>
        <taxon>Methanobacteriati</taxon>
        <taxon>Methanobacteriota</taxon>
        <taxon>Stenosarchaea group</taxon>
        <taxon>Methanomicrobia</taxon>
        <taxon>Methanosarcinales</taxon>
        <taxon>Methanosarcinaceae</taxon>
        <taxon>Methanosarcina</taxon>
    </lineage>
</organism>
<dbReference type="RefSeq" id="WP_310574399.1">
    <property type="nucleotide sequence ID" value="NZ_JAVKPK010000002.1"/>
</dbReference>
<protein>
    <submittedName>
        <fullName evidence="3">Uncharacterized protein</fullName>
    </submittedName>
</protein>
<evidence type="ECO:0000313" key="4">
    <source>
        <dbReference type="Proteomes" id="UP001246244"/>
    </source>
</evidence>
<keyword evidence="4" id="KW-1185">Reference proteome</keyword>
<reference evidence="4" key="1">
    <citation type="submission" date="2023-07" db="EMBL/GenBank/DDBJ databases">
        <title>Whole-genome sequencing of a new Methanosarcina sp. Z-7115.</title>
        <authorList>
            <person name="Zhilina T.N."/>
            <person name="Merkel A.Y."/>
        </authorList>
    </citation>
    <scope>NUCLEOTIDE SEQUENCE [LARGE SCALE GENOMIC DNA]</scope>
    <source>
        <strain evidence="4">Z-7115</strain>
    </source>
</reference>
<proteinExistence type="predicted"/>
<keyword evidence="2" id="KW-1133">Transmembrane helix</keyword>
<feature type="transmembrane region" description="Helical" evidence="2">
    <location>
        <begin position="25"/>
        <end position="43"/>
    </location>
</feature>
<gene>
    <name evidence="3" type="ORF">RG963_00960</name>
</gene>
<dbReference type="EMBL" id="JAVKPK010000002">
    <property type="protein sequence ID" value="MDR7664374.1"/>
    <property type="molecule type" value="Genomic_DNA"/>
</dbReference>
<evidence type="ECO:0000256" key="1">
    <source>
        <dbReference type="SAM" id="MobiDB-lite"/>
    </source>
</evidence>
<evidence type="ECO:0000256" key="2">
    <source>
        <dbReference type="SAM" id="Phobius"/>
    </source>
</evidence>
<dbReference type="Proteomes" id="UP001246244">
    <property type="component" value="Unassembled WGS sequence"/>
</dbReference>
<sequence>MQKDSIEEKENENESEGMSFSDSDIFGILFVVAAVDGIYLGFYKKNM</sequence>
<evidence type="ECO:0000313" key="3">
    <source>
        <dbReference type="EMBL" id="MDR7664374.1"/>
    </source>
</evidence>
<name>A0ABU2CXC1_9EURY</name>